<dbReference type="AlphaFoldDB" id="R0I2Q7"/>
<reference evidence="2" key="1">
    <citation type="journal article" date="2013" name="Nat. Genet.">
        <title>The Capsella rubella genome and the genomic consequences of rapid mating system evolution.</title>
        <authorList>
            <person name="Slotte T."/>
            <person name="Hazzouri K.M."/>
            <person name="Agren J.A."/>
            <person name="Koenig D."/>
            <person name="Maumus F."/>
            <person name="Guo Y.L."/>
            <person name="Steige K."/>
            <person name="Platts A.E."/>
            <person name="Escobar J.S."/>
            <person name="Newman L.K."/>
            <person name="Wang W."/>
            <person name="Mandakova T."/>
            <person name="Vello E."/>
            <person name="Smith L.M."/>
            <person name="Henz S.R."/>
            <person name="Steffen J."/>
            <person name="Takuno S."/>
            <person name="Brandvain Y."/>
            <person name="Coop G."/>
            <person name="Andolfatto P."/>
            <person name="Hu T.T."/>
            <person name="Blanchette M."/>
            <person name="Clark R.M."/>
            <person name="Quesneville H."/>
            <person name="Nordborg M."/>
            <person name="Gaut B.S."/>
            <person name="Lysak M.A."/>
            <person name="Jenkins J."/>
            <person name="Grimwood J."/>
            <person name="Chapman J."/>
            <person name="Prochnik S."/>
            <person name="Shu S."/>
            <person name="Rokhsar D."/>
            <person name="Schmutz J."/>
            <person name="Weigel D."/>
            <person name="Wright S.I."/>
        </authorList>
    </citation>
    <scope>NUCLEOTIDE SEQUENCE [LARGE SCALE GENOMIC DNA]</scope>
    <source>
        <strain evidence="2">cv. Monte Gargano</strain>
    </source>
</reference>
<organism evidence="1 2">
    <name type="scientific">Capsella rubella</name>
    <dbReference type="NCBI Taxonomy" id="81985"/>
    <lineage>
        <taxon>Eukaryota</taxon>
        <taxon>Viridiplantae</taxon>
        <taxon>Streptophyta</taxon>
        <taxon>Embryophyta</taxon>
        <taxon>Tracheophyta</taxon>
        <taxon>Spermatophyta</taxon>
        <taxon>Magnoliopsida</taxon>
        <taxon>eudicotyledons</taxon>
        <taxon>Gunneridae</taxon>
        <taxon>Pentapetalae</taxon>
        <taxon>rosids</taxon>
        <taxon>malvids</taxon>
        <taxon>Brassicales</taxon>
        <taxon>Brassicaceae</taxon>
        <taxon>Camelineae</taxon>
        <taxon>Capsella</taxon>
    </lineage>
</organism>
<dbReference type="EMBL" id="KB870805">
    <property type="protein sequence ID" value="EOA36494.1"/>
    <property type="molecule type" value="Genomic_DNA"/>
</dbReference>
<sequence length="73" mass="8385">MIEICKQGDHRMLRLETCCFDSICVFIESGSQCLPYDDSRFSIVHKDLDQEDFLTIIKKEEGSCSISITTFIT</sequence>
<evidence type="ECO:0000313" key="1">
    <source>
        <dbReference type="EMBL" id="EOA36494.1"/>
    </source>
</evidence>
<evidence type="ECO:0000313" key="2">
    <source>
        <dbReference type="Proteomes" id="UP000029121"/>
    </source>
</evidence>
<name>R0I2Q7_9BRAS</name>
<accession>R0I2Q7</accession>
<protein>
    <submittedName>
        <fullName evidence="1">Uncharacterized protein</fullName>
    </submittedName>
</protein>
<gene>
    <name evidence="1" type="ORF">CARUB_v10011159mg</name>
</gene>
<keyword evidence="2" id="KW-1185">Reference proteome</keyword>
<dbReference type="Proteomes" id="UP000029121">
    <property type="component" value="Unassembled WGS sequence"/>
</dbReference>
<proteinExistence type="predicted"/>